<evidence type="ECO:0000256" key="4">
    <source>
        <dbReference type="ARBA" id="ARBA00022837"/>
    </source>
</evidence>
<accession>A0ABP5BRP4</accession>
<keyword evidence="2" id="KW-0819">tRNA processing</keyword>
<dbReference type="EMBL" id="BAAAQM010000001">
    <property type="protein sequence ID" value="GAA1949798.1"/>
    <property type="molecule type" value="Genomic_DNA"/>
</dbReference>
<evidence type="ECO:0000256" key="2">
    <source>
        <dbReference type="ARBA" id="ARBA00022694"/>
    </source>
</evidence>
<dbReference type="Proteomes" id="UP001499854">
    <property type="component" value="Unassembled WGS sequence"/>
</dbReference>
<protein>
    <recommendedName>
        <fullName evidence="5">Archease domain-containing protein</fullName>
    </recommendedName>
</protein>
<evidence type="ECO:0000256" key="3">
    <source>
        <dbReference type="ARBA" id="ARBA00022723"/>
    </source>
</evidence>
<feature type="domain" description="Archease" evidence="5">
    <location>
        <begin position="12"/>
        <end position="144"/>
    </location>
</feature>
<comment type="similarity">
    <text evidence="1">Belongs to the archease family.</text>
</comment>
<dbReference type="SUPFAM" id="SSF69819">
    <property type="entry name" value="MTH1598-like"/>
    <property type="match status" value="1"/>
</dbReference>
<reference evidence="7" key="1">
    <citation type="journal article" date="2019" name="Int. J. Syst. Evol. Microbiol.">
        <title>The Global Catalogue of Microorganisms (GCM) 10K type strain sequencing project: providing services to taxonomists for standard genome sequencing and annotation.</title>
        <authorList>
            <consortium name="The Broad Institute Genomics Platform"/>
            <consortium name="The Broad Institute Genome Sequencing Center for Infectious Disease"/>
            <person name="Wu L."/>
            <person name="Ma J."/>
        </authorList>
    </citation>
    <scope>NUCLEOTIDE SEQUENCE [LARGE SCALE GENOMIC DNA]</scope>
    <source>
        <strain evidence="7">JCM 16013</strain>
    </source>
</reference>
<dbReference type="InterPro" id="IPR023572">
    <property type="entry name" value="Archease_dom"/>
</dbReference>
<dbReference type="RefSeq" id="WP_344654861.1">
    <property type="nucleotide sequence ID" value="NZ_BAAAQM010000001.1"/>
</dbReference>
<evidence type="ECO:0000259" key="5">
    <source>
        <dbReference type="Pfam" id="PF01951"/>
    </source>
</evidence>
<gene>
    <name evidence="6" type="ORF">GCM10009838_01090</name>
</gene>
<keyword evidence="7" id="KW-1185">Reference proteome</keyword>
<evidence type="ECO:0000313" key="6">
    <source>
        <dbReference type="EMBL" id="GAA1949798.1"/>
    </source>
</evidence>
<evidence type="ECO:0000256" key="1">
    <source>
        <dbReference type="ARBA" id="ARBA00007963"/>
    </source>
</evidence>
<evidence type="ECO:0000313" key="7">
    <source>
        <dbReference type="Proteomes" id="UP001499854"/>
    </source>
</evidence>
<dbReference type="Gene3D" id="3.55.10.10">
    <property type="entry name" value="Archease domain"/>
    <property type="match status" value="1"/>
</dbReference>
<proteinExistence type="inferred from homology"/>
<sequence length="144" mass="15208">MSHPVHPRRGHQLLPHTADLIVQAWGETFQACVEEAILGLVTSFAEVDAAAIGDAAVNVIPAAAHEEQLLLALEEVVYLLDVRGDVPATTRVVGTPDGGLAVELGLVPLAAARVVGPAPKAITRHGMRLQREHGIWQVAVTVDV</sequence>
<keyword evidence="3" id="KW-0479">Metal-binding</keyword>
<name>A0ABP5BRP4_9ACTN</name>
<keyword evidence="4" id="KW-0106">Calcium</keyword>
<comment type="caution">
    <text evidence="6">The sequence shown here is derived from an EMBL/GenBank/DDBJ whole genome shotgun (WGS) entry which is preliminary data.</text>
</comment>
<organism evidence="6 7">
    <name type="scientific">Catenulispora subtropica</name>
    <dbReference type="NCBI Taxonomy" id="450798"/>
    <lineage>
        <taxon>Bacteria</taxon>
        <taxon>Bacillati</taxon>
        <taxon>Actinomycetota</taxon>
        <taxon>Actinomycetes</taxon>
        <taxon>Catenulisporales</taxon>
        <taxon>Catenulisporaceae</taxon>
        <taxon>Catenulispora</taxon>
    </lineage>
</organism>
<dbReference type="InterPro" id="IPR036820">
    <property type="entry name" value="Archease_dom_sf"/>
</dbReference>
<dbReference type="Pfam" id="PF01951">
    <property type="entry name" value="Archease"/>
    <property type="match status" value="1"/>
</dbReference>